<dbReference type="OrthoDB" id="409848at2759"/>
<feature type="chain" id="PRO_5001829034" evidence="1">
    <location>
        <begin position="18"/>
        <end position="487"/>
    </location>
</feature>
<dbReference type="GeneID" id="23615702"/>
<dbReference type="PANTHER" id="PTHR38360:SF1">
    <property type="entry name" value="F12P19.7"/>
    <property type="match status" value="1"/>
</dbReference>
<protein>
    <submittedName>
        <fullName evidence="2">Uncharacterized protein</fullName>
    </submittedName>
</protein>
<dbReference type="KEGG" id="apro:F751_4311"/>
<feature type="signal peptide" evidence="1">
    <location>
        <begin position="1"/>
        <end position="17"/>
    </location>
</feature>
<dbReference type="eggNOG" id="ENOG502QWDR">
    <property type="taxonomic scope" value="Eukaryota"/>
</dbReference>
<dbReference type="EMBL" id="KL662183">
    <property type="protein sequence ID" value="KFM28836.1"/>
    <property type="molecule type" value="Genomic_DNA"/>
</dbReference>
<gene>
    <name evidence="2" type="ORF">F751_4311</name>
</gene>
<dbReference type="AlphaFoldDB" id="A0A087SSY2"/>
<accession>A0A087SSY2</accession>
<name>A0A087SSY2_AUXPR</name>
<reference evidence="2 3" key="1">
    <citation type="journal article" date="2014" name="BMC Genomics">
        <title>Oil accumulation mechanisms of the oleaginous microalga Chlorella protothecoides revealed through its genome, transcriptomes, and proteomes.</title>
        <authorList>
            <person name="Gao C."/>
            <person name="Wang Y."/>
            <person name="Shen Y."/>
            <person name="Yan D."/>
            <person name="He X."/>
            <person name="Dai J."/>
            <person name="Wu Q."/>
        </authorList>
    </citation>
    <scope>NUCLEOTIDE SEQUENCE [LARGE SCALE GENOMIC DNA]</scope>
    <source>
        <strain evidence="2 3">0710</strain>
    </source>
</reference>
<dbReference type="PANTHER" id="PTHR38360">
    <property type="entry name" value="OS03G0120000 PROTEIN"/>
    <property type="match status" value="1"/>
</dbReference>
<evidence type="ECO:0000313" key="3">
    <source>
        <dbReference type="Proteomes" id="UP000028924"/>
    </source>
</evidence>
<proteinExistence type="predicted"/>
<keyword evidence="1" id="KW-0732">Signal</keyword>
<sequence length="487" mass="52079">MTCRCILLVALVASASAASVFQRPINSDCVRVSTASTDASLFPNEFQISGTAVVNSDDYTEVETSTGFTVTYYDNYKVLNNTLAGEAYTLTQCGVSVAANELPSDARPFSIPLISLSLPETVPYAFLELLGVTDRVYDVSEYVVAPCGQRLVQSCNRVAPDSLSLNNATLLSSTIGAYTDGLVTSSNSAWPTQFTFSATEDPGLLQRAEWIKFLGVFFNLDAYSSNLFTAIKNEFEQTKAAALAQEGPKPVVAWINHFMYGTQEWYQLSFAAYKTELVEAAGVQPTEFSPSDLAFAWGTNETFANQTLALEAFLSVLAEVDIVIDETFVADPSTYHLGEFLMQFSSEGVFPTAEDVWFSAGKILRTDGLISAAAGLDWYEGAIPRPGKVLLDLVATTRPEALTVSGIVRGRGATHTPIWLRNIKDDPVVVTAADCTTAANGCSASPSTICPFISFCGNGSPVLLETNLTTGALPTGGKCTYAACPAA</sequence>
<dbReference type="Proteomes" id="UP000028924">
    <property type="component" value="Unassembled WGS sequence"/>
</dbReference>
<keyword evidence="3" id="KW-1185">Reference proteome</keyword>
<evidence type="ECO:0000256" key="1">
    <source>
        <dbReference type="SAM" id="SignalP"/>
    </source>
</evidence>
<dbReference type="RefSeq" id="XP_011401885.1">
    <property type="nucleotide sequence ID" value="XM_011403583.1"/>
</dbReference>
<organism evidence="2 3">
    <name type="scientific">Auxenochlorella protothecoides</name>
    <name type="common">Green microalga</name>
    <name type="synonym">Chlorella protothecoides</name>
    <dbReference type="NCBI Taxonomy" id="3075"/>
    <lineage>
        <taxon>Eukaryota</taxon>
        <taxon>Viridiplantae</taxon>
        <taxon>Chlorophyta</taxon>
        <taxon>core chlorophytes</taxon>
        <taxon>Trebouxiophyceae</taxon>
        <taxon>Chlorellales</taxon>
        <taxon>Chlorellaceae</taxon>
        <taxon>Auxenochlorella</taxon>
    </lineage>
</organism>
<dbReference type="STRING" id="3075.A0A087SSY2"/>
<evidence type="ECO:0000313" key="2">
    <source>
        <dbReference type="EMBL" id="KFM28836.1"/>
    </source>
</evidence>